<dbReference type="Pfam" id="PF13359">
    <property type="entry name" value="DDE_Tnp_4"/>
    <property type="match status" value="1"/>
</dbReference>
<evidence type="ECO:0000256" key="4">
    <source>
        <dbReference type="ARBA" id="ARBA00022722"/>
    </source>
</evidence>
<comment type="similarity">
    <text evidence="3">Belongs to the HARBI1 family.</text>
</comment>
<dbReference type="PANTHER" id="PTHR22930">
    <property type="match status" value="1"/>
</dbReference>
<evidence type="ECO:0000256" key="3">
    <source>
        <dbReference type="ARBA" id="ARBA00006958"/>
    </source>
</evidence>
<reference evidence="8" key="1">
    <citation type="submission" date="2022-08" db="UniProtKB">
        <authorList>
            <consortium name="EnsemblMetazoa"/>
        </authorList>
    </citation>
    <scope>IDENTIFICATION</scope>
    <source>
        <strain evidence="8">Israel</strain>
    </source>
</reference>
<dbReference type="VEuPathDB" id="VectorBase:PPAPM1_000794"/>
<keyword evidence="5" id="KW-0479">Metal-binding</keyword>
<comment type="subcellular location">
    <subcellularLocation>
        <location evidence="2">Nucleus</location>
    </subcellularLocation>
</comment>
<comment type="cofactor">
    <cofactor evidence="1">
        <name>a divalent metal cation</name>
        <dbReference type="ChEBI" id="CHEBI:60240"/>
    </cofactor>
</comment>
<dbReference type="GO" id="GO:0005634">
    <property type="term" value="C:nucleus"/>
    <property type="evidence" value="ECO:0007669"/>
    <property type="project" value="UniProtKB-SubCell"/>
</dbReference>
<organism evidence="8 9">
    <name type="scientific">Phlebotomus papatasi</name>
    <name type="common">Sandfly</name>
    <dbReference type="NCBI Taxonomy" id="29031"/>
    <lineage>
        <taxon>Eukaryota</taxon>
        <taxon>Metazoa</taxon>
        <taxon>Ecdysozoa</taxon>
        <taxon>Arthropoda</taxon>
        <taxon>Hexapoda</taxon>
        <taxon>Insecta</taxon>
        <taxon>Pterygota</taxon>
        <taxon>Neoptera</taxon>
        <taxon>Endopterygota</taxon>
        <taxon>Diptera</taxon>
        <taxon>Nematocera</taxon>
        <taxon>Psychodoidea</taxon>
        <taxon>Psychodidae</taxon>
        <taxon>Phlebotomus</taxon>
        <taxon>Phlebotomus</taxon>
    </lineage>
</organism>
<keyword evidence="6" id="KW-0378">Hydrolase</keyword>
<dbReference type="GO" id="GO:0046872">
    <property type="term" value="F:metal ion binding"/>
    <property type="evidence" value="ECO:0007669"/>
    <property type="project" value="UniProtKB-KW"/>
</dbReference>
<dbReference type="AlphaFoldDB" id="A0A1B0DEN8"/>
<evidence type="ECO:0000256" key="5">
    <source>
        <dbReference type="ARBA" id="ARBA00022723"/>
    </source>
</evidence>
<evidence type="ECO:0000313" key="8">
    <source>
        <dbReference type="EnsemblMetazoa" id="PPAI006387-PA"/>
    </source>
</evidence>
<dbReference type="GO" id="GO:0016787">
    <property type="term" value="F:hydrolase activity"/>
    <property type="evidence" value="ECO:0007669"/>
    <property type="project" value="UniProtKB-KW"/>
</dbReference>
<dbReference type="EnsemblMetazoa" id="PPAI006387-RA">
    <property type="protein sequence ID" value="PPAI006387-PA"/>
    <property type="gene ID" value="PPAI006387"/>
</dbReference>
<dbReference type="InterPro" id="IPR027806">
    <property type="entry name" value="HARBI1_dom"/>
</dbReference>
<keyword evidence="7" id="KW-0539">Nucleus</keyword>
<evidence type="ECO:0000256" key="2">
    <source>
        <dbReference type="ARBA" id="ARBA00004123"/>
    </source>
</evidence>
<evidence type="ECO:0000256" key="7">
    <source>
        <dbReference type="ARBA" id="ARBA00023242"/>
    </source>
</evidence>
<dbReference type="VEuPathDB" id="VectorBase:PPAI006387"/>
<evidence type="ECO:0000313" key="9">
    <source>
        <dbReference type="Proteomes" id="UP000092462"/>
    </source>
</evidence>
<dbReference type="InterPro" id="IPR045249">
    <property type="entry name" value="HARBI1-like"/>
</dbReference>
<dbReference type="EMBL" id="AJVK01032940">
    <property type="status" value="NOT_ANNOTATED_CDS"/>
    <property type="molecule type" value="Genomic_DNA"/>
</dbReference>
<keyword evidence="9" id="KW-1185">Reference proteome</keyword>
<evidence type="ECO:0000256" key="1">
    <source>
        <dbReference type="ARBA" id="ARBA00001968"/>
    </source>
</evidence>
<keyword evidence="4" id="KW-0540">Nuclease</keyword>
<name>A0A1B0DEN8_PHLPP</name>
<evidence type="ECO:0000256" key="6">
    <source>
        <dbReference type="ARBA" id="ARBA00022801"/>
    </source>
</evidence>
<dbReference type="PANTHER" id="PTHR22930:SF269">
    <property type="entry name" value="NUCLEASE HARBI1-LIKE PROTEIN"/>
    <property type="match status" value="1"/>
</dbReference>
<proteinExistence type="inferred from homology"/>
<sequence>MKRKRLGFCENLVREMEFRDPDWYFAFTRMNYDQFEWIFNKLSPFLMKQYVIREPLSPKLRLFITIRYLATGDNYFTLASSFRVGVSTICGIIPEVCELIWKVLSPFASRPLISDTWLEVSEKFGTYWNFPHVCGAIDGKQCRIIAPPRSGSLFYCYKGYFSVVLFGISDAHYRFLYVNIGAYGSSSDAGVLAYSELGRKLSSGRMNIPEASPILEGERDVPYFLIGDEAFGLKNYCMIPYPGRYLDTDRQNFNFRLSRARRVVENTFGILTARWRIYHR</sequence>
<protein>
    <submittedName>
        <fullName evidence="8">Uncharacterized protein</fullName>
    </submittedName>
</protein>
<accession>A0A1B0DEN8</accession>
<dbReference type="Proteomes" id="UP000092462">
    <property type="component" value="Unassembled WGS sequence"/>
</dbReference>
<dbReference type="GO" id="GO:0004518">
    <property type="term" value="F:nuclease activity"/>
    <property type="evidence" value="ECO:0007669"/>
    <property type="project" value="UniProtKB-KW"/>
</dbReference>